<dbReference type="Gene3D" id="3.40.1350.10">
    <property type="match status" value="1"/>
</dbReference>
<dbReference type="CDD" id="cd20736">
    <property type="entry name" value="PoNe_Nuclease"/>
    <property type="match status" value="1"/>
</dbReference>
<dbReference type="OrthoDB" id="9794876at2"/>
<dbReference type="EMBL" id="NOWI01000002">
    <property type="protein sequence ID" value="RFT46363.1"/>
    <property type="molecule type" value="Genomic_DNA"/>
</dbReference>
<evidence type="ECO:0000313" key="3">
    <source>
        <dbReference type="EMBL" id="MEH1547702.1"/>
    </source>
</evidence>
<dbReference type="SUPFAM" id="SSF52980">
    <property type="entry name" value="Restriction endonuclease-like"/>
    <property type="match status" value="1"/>
</dbReference>
<dbReference type="PANTHER" id="PTHR34039:SF1">
    <property type="entry name" value="UPF0102 PROTEIN YRAN"/>
    <property type="match status" value="1"/>
</dbReference>
<dbReference type="RefSeq" id="WP_016665660.1">
    <property type="nucleotide sequence ID" value="NZ_AP024308.1"/>
</dbReference>
<dbReference type="InterPro" id="IPR003509">
    <property type="entry name" value="UPF0102_YraN-like"/>
</dbReference>
<sequence length="140" mass="15348">MMTPKPLSAELTTPRGAALRGRRGGRPAFGAWGEDIAAQYVDSLGWTIVARNWACQVGEIDLIAQDDRTIVFIEVKTRSGTGFGDPLESITTTKIRKLHELALAWLVDQEKGMHSVRIDAIGVMVRPGEQPTITHVRGIQ</sequence>
<comment type="caution">
    <text evidence="4">The sequence shown here is derived from an EMBL/GenBank/DDBJ whole genome shotgun (WGS) entry which is preliminary data.</text>
</comment>
<name>A0A1B9VQ26_9ACTN</name>
<evidence type="ECO:0000256" key="1">
    <source>
        <dbReference type="ARBA" id="ARBA00006738"/>
    </source>
</evidence>
<dbReference type="Pfam" id="PF02021">
    <property type="entry name" value="UPF0102"/>
    <property type="match status" value="1"/>
</dbReference>
<dbReference type="PANTHER" id="PTHR34039">
    <property type="entry name" value="UPF0102 PROTEIN YRAN"/>
    <property type="match status" value="1"/>
</dbReference>
<dbReference type="NCBIfam" id="NF009154">
    <property type="entry name" value="PRK12497.3-3"/>
    <property type="match status" value="1"/>
</dbReference>
<dbReference type="InterPro" id="IPR011856">
    <property type="entry name" value="tRNA_endonuc-like_dom_sf"/>
</dbReference>
<evidence type="ECO:0000313" key="4">
    <source>
        <dbReference type="EMBL" id="RFT46363.1"/>
    </source>
</evidence>
<dbReference type="Proteomes" id="UP001309299">
    <property type="component" value="Unassembled WGS sequence"/>
</dbReference>
<dbReference type="EMBL" id="JBAKUA010000026">
    <property type="protein sequence ID" value="MEH1547702.1"/>
    <property type="molecule type" value="Genomic_DNA"/>
</dbReference>
<organism evidence="4 5">
    <name type="scientific">Cutibacterium avidum</name>
    <dbReference type="NCBI Taxonomy" id="33010"/>
    <lineage>
        <taxon>Bacteria</taxon>
        <taxon>Bacillati</taxon>
        <taxon>Actinomycetota</taxon>
        <taxon>Actinomycetes</taxon>
        <taxon>Propionibacteriales</taxon>
        <taxon>Propionibacteriaceae</taxon>
        <taxon>Cutibacterium</taxon>
    </lineage>
</organism>
<dbReference type="eggNOG" id="COG0792">
    <property type="taxonomic scope" value="Bacteria"/>
</dbReference>
<evidence type="ECO:0000313" key="5">
    <source>
        <dbReference type="Proteomes" id="UP000259211"/>
    </source>
</evidence>
<accession>A0A1B9VQ26</accession>
<proteinExistence type="inferred from homology"/>
<comment type="similarity">
    <text evidence="1 2">Belongs to the UPF0102 family.</text>
</comment>
<evidence type="ECO:0000256" key="2">
    <source>
        <dbReference type="HAMAP-Rule" id="MF_00048"/>
    </source>
</evidence>
<dbReference type="NCBIfam" id="TIGR00252">
    <property type="entry name" value="YraN family protein"/>
    <property type="match status" value="1"/>
</dbReference>
<reference evidence="4 5" key="1">
    <citation type="submission" date="2017-07" db="EMBL/GenBank/DDBJ databases">
        <authorList>
            <person name="Sun Z.S."/>
            <person name="Albrecht U."/>
            <person name="Echele G."/>
            <person name="Lee C.C."/>
        </authorList>
    </citation>
    <scope>NUCLEOTIDE SEQUENCE [LARGE SCALE GENOMIC DNA]</scope>
    <source>
        <strain evidence="4 5">P16-029</strain>
    </source>
</reference>
<dbReference type="NCBIfam" id="NF009150">
    <property type="entry name" value="PRK12497.1-3"/>
    <property type="match status" value="1"/>
</dbReference>
<dbReference type="InterPro" id="IPR011335">
    <property type="entry name" value="Restrct_endonuc-II-like"/>
</dbReference>
<dbReference type="AlphaFoldDB" id="A0A1B9VQ26"/>
<gene>
    <name evidence="4" type="ORF">CHT91_02055</name>
    <name evidence="3" type="ORF">V7F78_12010</name>
</gene>
<protein>
    <recommendedName>
        <fullName evidence="2">UPF0102 protein CHT91_02055</fullName>
    </recommendedName>
</protein>
<dbReference type="GO" id="GO:0003676">
    <property type="term" value="F:nucleic acid binding"/>
    <property type="evidence" value="ECO:0007669"/>
    <property type="project" value="InterPro"/>
</dbReference>
<dbReference type="HAMAP" id="MF_00048">
    <property type="entry name" value="UPF0102"/>
    <property type="match status" value="1"/>
</dbReference>
<dbReference type="Proteomes" id="UP000259211">
    <property type="component" value="Unassembled WGS sequence"/>
</dbReference>
<reference evidence="3" key="2">
    <citation type="submission" date="2024-02" db="EMBL/GenBank/DDBJ databases">
        <title>Bacterial skin colonization with Propionibacterium avidum as a risk factor for Periprosthetic Joint Infections - a single-center prospective study.</title>
        <authorList>
            <person name="Achermann Y."/>
        </authorList>
    </citation>
    <scope>NUCLEOTIDE SEQUENCE</scope>
    <source>
        <strain evidence="3">PAVI-2017310195</strain>
    </source>
</reference>
<dbReference type="STRING" id="33010.BFS79_12135"/>